<keyword evidence="5" id="KW-0560">Oxidoreductase</keyword>
<gene>
    <name evidence="8" type="ORF">TorRG33x02_071140</name>
</gene>
<dbReference type="STRING" id="63057.A0A2P5FH00"/>
<comment type="similarity">
    <text evidence="2 6">Belongs to the zinc-containing alcohol dehydrogenase family.</text>
</comment>
<dbReference type="InterPro" id="IPR047109">
    <property type="entry name" value="CAD-like"/>
</dbReference>
<dbReference type="SUPFAM" id="SSF50129">
    <property type="entry name" value="GroES-like"/>
    <property type="match status" value="1"/>
</dbReference>
<comment type="cofactor">
    <cofactor evidence="1 6">
        <name>Zn(2+)</name>
        <dbReference type="ChEBI" id="CHEBI:29105"/>
    </cofactor>
</comment>
<name>A0A2P5FH00_TREOI</name>
<dbReference type="GO" id="GO:0016616">
    <property type="term" value="F:oxidoreductase activity, acting on the CH-OH group of donors, NAD or NADP as acceptor"/>
    <property type="evidence" value="ECO:0007669"/>
    <property type="project" value="InterPro"/>
</dbReference>
<dbReference type="Pfam" id="PF00107">
    <property type="entry name" value="ADH_zinc_N"/>
    <property type="match status" value="1"/>
</dbReference>
<keyword evidence="3 6" id="KW-0479">Metal-binding</keyword>
<comment type="caution">
    <text evidence="8">The sequence shown here is derived from an EMBL/GenBank/DDBJ whole genome shotgun (WGS) entry which is preliminary data.</text>
</comment>
<accession>A0A2P5FH00</accession>
<dbReference type="Gene3D" id="3.90.180.10">
    <property type="entry name" value="Medium-chain alcohol dehydrogenases, catalytic domain"/>
    <property type="match status" value="1"/>
</dbReference>
<evidence type="ECO:0000256" key="1">
    <source>
        <dbReference type="ARBA" id="ARBA00001947"/>
    </source>
</evidence>
<dbReference type="InterPro" id="IPR011032">
    <property type="entry name" value="GroES-like_sf"/>
</dbReference>
<dbReference type="InterPro" id="IPR002328">
    <property type="entry name" value="ADH_Zn_CS"/>
</dbReference>
<evidence type="ECO:0000256" key="2">
    <source>
        <dbReference type="ARBA" id="ARBA00008072"/>
    </source>
</evidence>
<dbReference type="SMART" id="SM00829">
    <property type="entry name" value="PKS_ER"/>
    <property type="match status" value="1"/>
</dbReference>
<evidence type="ECO:0000256" key="4">
    <source>
        <dbReference type="ARBA" id="ARBA00022833"/>
    </source>
</evidence>
<evidence type="ECO:0000256" key="6">
    <source>
        <dbReference type="RuleBase" id="RU361277"/>
    </source>
</evidence>
<feature type="domain" description="Enoyl reductase (ER)" evidence="7">
    <location>
        <begin position="25"/>
        <end position="353"/>
    </location>
</feature>
<dbReference type="InterPro" id="IPR013149">
    <property type="entry name" value="ADH-like_C"/>
</dbReference>
<dbReference type="InterPro" id="IPR020843">
    <property type="entry name" value="ER"/>
</dbReference>
<proteinExistence type="inferred from homology"/>
<evidence type="ECO:0000313" key="8">
    <source>
        <dbReference type="EMBL" id="PON97064.1"/>
    </source>
</evidence>
<organism evidence="8 9">
    <name type="scientific">Trema orientale</name>
    <name type="common">Charcoal tree</name>
    <name type="synonym">Celtis orientalis</name>
    <dbReference type="NCBI Taxonomy" id="63057"/>
    <lineage>
        <taxon>Eukaryota</taxon>
        <taxon>Viridiplantae</taxon>
        <taxon>Streptophyta</taxon>
        <taxon>Embryophyta</taxon>
        <taxon>Tracheophyta</taxon>
        <taxon>Spermatophyta</taxon>
        <taxon>Magnoliopsida</taxon>
        <taxon>eudicotyledons</taxon>
        <taxon>Gunneridae</taxon>
        <taxon>Pentapetalae</taxon>
        <taxon>rosids</taxon>
        <taxon>fabids</taxon>
        <taxon>Rosales</taxon>
        <taxon>Cannabaceae</taxon>
        <taxon>Trema</taxon>
    </lineage>
</organism>
<dbReference type="Pfam" id="PF08240">
    <property type="entry name" value="ADH_N"/>
    <property type="match status" value="1"/>
</dbReference>
<reference evidence="9" key="1">
    <citation type="submission" date="2016-06" db="EMBL/GenBank/DDBJ databases">
        <title>Parallel loss of symbiosis genes in relatives of nitrogen-fixing non-legume Parasponia.</title>
        <authorList>
            <person name="Van Velzen R."/>
            <person name="Holmer R."/>
            <person name="Bu F."/>
            <person name="Rutten L."/>
            <person name="Van Zeijl A."/>
            <person name="Liu W."/>
            <person name="Santuari L."/>
            <person name="Cao Q."/>
            <person name="Sharma T."/>
            <person name="Shen D."/>
            <person name="Roswanjaya Y."/>
            <person name="Wardhani T."/>
            <person name="Kalhor M.S."/>
            <person name="Jansen J."/>
            <person name="Van den Hoogen J."/>
            <person name="Gungor B."/>
            <person name="Hartog M."/>
            <person name="Hontelez J."/>
            <person name="Verver J."/>
            <person name="Yang W.-C."/>
            <person name="Schijlen E."/>
            <person name="Repin R."/>
            <person name="Schilthuizen M."/>
            <person name="Schranz E."/>
            <person name="Heidstra R."/>
            <person name="Miyata K."/>
            <person name="Fedorova E."/>
            <person name="Kohlen W."/>
            <person name="Bisseling T."/>
            <person name="Smit S."/>
            <person name="Geurts R."/>
        </authorList>
    </citation>
    <scope>NUCLEOTIDE SEQUENCE [LARGE SCALE GENOMIC DNA]</scope>
    <source>
        <strain evidence="9">cv. RG33-2</strain>
    </source>
</reference>
<dbReference type="Proteomes" id="UP000237000">
    <property type="component" value="Unassembled WGS sequence"/>
</dbReference>
<dbReference type="FunFam" id="3.40.50.720:FF:000022">
    <property type="entry name" value="Cinnamyl alcohol dehydrogenase"/>
    <property type="match status" value="1"/>
</dbReference>
<dbReference type="SUPFAM" id="SSF51735">
    <property type="entry name" value="NAD(P)-binding Rossmann-fold domains"/>
    <property type="match status" value="1"/>
</dbReference>
<evidence type="ECO:0000256" key="5">
    <source>
        <dbReference type="ARBA" id="ARBA00023002"/>
    </source>
</evidence>
<dbReference type="InterPro" id="IPR013154">
    <property type="entry name" value="ADH-like_N"/>
</dbReference>
<dbReference type="GO" id="GO:0009809">
    <property type="term" value="P:lignin biosynthetic process"/>
    <property type="evidence" value="ECO:0007669"/>
    <property type="project" value="UniProtKB-ARBA"/>
</dbReference>
<dbReference type="GO" id="GO:0008270">
    <property type="term" value="F:zinc ion binding"/>
    <property type="evidence" value="ECO:0007669"/>
    <property type="project" value="InterPro"/>
</dbReference>
<evidence type="ECO:0000313" key="9">
    <source>
        <dbReference type="Proteomes" id="UP000237000"/>
    </source>
</evidence>
<dbReference type="Gene3D" id="3.40.50.720">
    <property type="entry name" value="NAD(P)-binding Rossmann-like Domain"/>
    <property type="match status" value="1"/>
</dbReference>
<dbReference type="FunFam" id="3.90.180.10:FF:000100">
    <property type="entry name" value="Putative cinnamyl alcohol dehydrogenase 6"/>
    <property type="match status" value="1"/>
</dbReference>
<dbReference type="OrthoDB" id="1879366at2759"/>
<dbReference type="CDD" id="cd05283">
    <property type="entry name" value="CAD1"/>
    <property type="match status" value="1"/>
</dbReference>
<dbReference type="InterPro" id="IPR036291">
    <property type="entry name" value="NAD(P)-bd_dom_sf"/>
</dbReference>
<keyword evidence="9" id="KW-1185">Reference proteome</keyword>
<dbReference type="AlphaFoldDB" id="A0A2P5FH00"/>
<dbReference type="PANTHER" id="PTHR42683">
    <property type="entry name" value="ALDEHYDE REDUCTASE"/>
    <property type="match status" value="1"/>
</dbReference>
<evidence type="ECO:0000259" key="7">
    <source>
        <dbReference type="SMART" id="SM00829"/>
    </source>
</evidence>
<dbReference type="FunFam" id="3.90.180.10:FF:000004">
    <property type="entry name" value="probable cinnamyl alcohol dehydrogenase"/>
    <property type="match status" value="1"/>
</dbReference>
<dbReference type="InParanoid" id="A0A2P5FH00"/>
<dbReference type="PROSITE" id="PS00059">
    <property type="entry name" value="ADH_ZINC"/>
    <property type="match status" value="1"/>
</dbReference>
<dbReference type="EMBL" id="JXTC01000034">
    <property type="protein sequence ID" value="PON97064.1"/>
    <property type="molecule type" value="Genomic_DNA"/>
</dbReference>
<sequence>MSTVTAAEEQNVVHAYGWAARDPSGFLSPFHFTRRANGDNDITIKILYCGICHTDLHLAKDEIGMTNYPLVPGHEIVGEVTQVGSKVTKFKTGDKAGVGCNVSSCGECENCEQGFENYCPEVRLIFNGQFPDGSRSFGGYSDKLVINERYAVLIPDELPLDGAAPLLCAGITIYSPMRYFGLDKCGQHLGVVGLGGLGHVTVKFAKAFGMKVTVISTSPSKEKEALERLGADAFLVSHDQNQLEAAMGTMDGIMDTVSAPHSLLPLAGLLKTNGKLILVGAPVPDPELPVFPLLTGRKLIAGSANGGMKETQEMVDFAAKHKITADIEVISMDYVNTAFQRLAKNDVKYRFVIDIANTLRRPQSTH</sequence>
<protein>
    <submittedName>
        <fullName evidence="8">Alcohol dehydrogenase superfamily, zinc-type</fullName>
    </submittedName>
</protein>
<keyword evidence="4 6" id="KW-0862">Zinc</keyword>
<evidence type="ECO:0000256" key="3">
    <source>
        <dbReference type="ARBA" id="ARBA00022723"/>
    </source>
</evidence>